<gene>
    <name evidence="1" type="ORF">QAD02_008263</name>
</gene>
<accession>A0ACC2N6T3</accession>
<protein>
    <submittedName>
        <fullName evidence="1">Uncharacterized protein</fullName>
    </submittedName>
</protein>
<name>A0ACC2N6T3_9HYME</name>
<dbReference type="Proteomes" id="UP001239111">
    <property type="component" value="Chromosome 4"/>
</dbReference>
<evidence type="ECO:0000313" key="1">
    <source>
        <dbReference type="EMBL" id="KAJ8666601.1"/>
    </source>
</evidence>
<keyword evidence="2" id="KW-1185">Reference proteome</keyword>
<dbReference type="EMBL" id="CM056744">
    <property type="protein sequence ID" value="KAJ8666601.1"/>
    <property type="molecule type" value="Genomic_DNA"/>
</dbReference>
<reference evidence="1" key="1">
    <citation type="submission" date="2023-04" db="EMBL/GenBank/DDBJ databases">
        <title>A chromosome-level genome assembly of the parasitoid wasp Eretmocerus hayati.</title>
        <authorList>
            <person name="Zhong Y."/>
            <person name="Liu S."/>
            <person name="Liu Y."/>
        </authorList>
    </citation>
    <scope>NUCLEOTIDE SEQUENCE</scope>
    <source>
        <strain evidence="1">ZJU_SS_LIU_2023</strain>
    </source>
</reference>
<sequence>MRRSALRSTDRAQVIVKMNTRSSRGHSWHSDGASSVARTQDSLRQAPRRNAALYADMRAEQIDYSGEPAVLSHEPIDATTARSKSGPKSADCGPSAGDCRFMVSTRSDSGLDTPCT</sequence>
<proteinExistence type="predicted"/>
<comment type="caution">
    <text evidence="1">The sequence shown here is derived from an EMBL/GenBank/DDBJ whole genome shotgun (WGS) entry which is preliminary data.</text>
</comment>
<organism evidence="1 2">
    <name type="scientific">Eretmocerus hayati</name>
    <dbReference type="NCBI Taxonomy" id="131215"/>
    <lineage>
        <taxon>Eukaryota</taxon>
        <taxon>Metazoa</taxon>
        <taxon>Ecdysozoa</taxon>
        <taxon>Arthropoda</taxon>
        <taxon>Hexapoda</taxon>
        <taxon>Insecta</taxon>
        <taxon>Pterygota</taxon>
        <taxon>Neoptera</taxon>
        <taxon>Endopterygota</taxon>
        <taxon>Hymenoptera</taxon>
        <taxon>Apocrita</taxon>
        <taxon>Proctotrupomorpha</taxon>
        <taxon>Chalcidoidea</taxon>
        <taxon>Aphelinidae</taxon>
        <taxon>Aphelininae</taxon>
        <taxon>Eretmocerus</taxon>
    </lineage>
</organism>
<evidence type="ECO:0000313" key="2">
    <source>
        <dbReference type="Proteomes" id="UP001239111"/>
    </source>
</evidence>